<dbReference type="Pfam" id="PF20293">
    <property type="entry name" value="MC6"/>
    <property type="match status" value="1"/>
</dbReference>
<gene>
    <name evidence="1" type="ordered locus">MmarC6_0072</name>
</gene>
<dbReference type="KEGG" id="mmx:MmarC6_0072"/>
<sequence length="76" mass="8787">MLLPDNIQPELTIYYNGALVLEELHNIPKQNSVELYQKLKEKKEDMSFSIFVLSLDWLYLINAAKVTESGEVELCL</sequence>
<accession>A9A7E8</accession>
<dbReference type="HOGENOM" id="CLU_183600_0_1_2"/>
<organism evidence="1">
    <name type="scientific">Methanococcus maripaludis (strain C6 / ATCC BAA-1332)</name>
    <dbReference type="NCBI Taxonomy" id="444158"/>
    <lineage>
        <taxon>Archaea</taxon>
        <taxon>Methanobacteriati</taxon>
        <taxon>Methanobacteriota</taxon>
        <taxon>Methanomada group</taxon>
        <taxon>Methanococci</taxon>
        <taxon>Methanococcales</taxon>
        <taxon>Methanococcaceae</taxon>
        <taxon>Methanococcus</taxon>
    </lineage>
</organism>
<evidence type="ECO:0000313" key="1">
    <source>
        <dbReference type="EMBL" id="ABX00896.1"/>
    </source>
</evidence>
<dbReference type="AlphaFoldDB" id="A9A7E8"/>
<dbReference type="InterPro" id="IPR046897">
    <property type="entry name" value="ABC-3C_MC6"/>
</dbReference>
<name>A9A7E8_METM6</name>
<dbReference type="EMBL" id="CP000867">
    <property type="protein sequence ID" value="ABX00896.1"/>
    <property type="molecule type" value="Genomic_DNA"/>
</dbReference>
<protein>
    <submittedName>
        <fullName evidence="1">Uncharacterized protein</fullName>
    </submittedName>
</protein>
<reference evidence="1" key="1">
    <citation type="submission" date="2007-10" db="EMBL/GenBank/DDBJ databases">
        <title>Complete sequence of Methanococcus maripaludis C6.</title>
        <authorList>
            <consortium name="US DOE Joint Genome Institute"/>
            <person name="Copeland A."/>
            <person name="Lucas S."/>
            <person name="Lapidus A."/>
            <person name="Barry K."/>
            <person name="Glavina del Rio T."/>
            <person name="Dalin E."/>
            <person name="Tice H."/>
            <person name="Pitluck S."/>
            <person name="Clum A."/>
            <person name="Schmutz J."/>
            <person name="Larimer F."/>
            <person name="Land M."/>
            <person name="Hauser L."/>
            <person name="Kyrpides N."/>
            <person name="Mikhailova N."/>
            <person name="Sieprawska-Lupa M."/>
            <person name="Whitman W.B."/>
            <person name="Richardson P."/>
        </authorList>
    </citation>
    <scope>NUCLEOTIDE SEQUENCE [LARGE SCALE GENOMIC DNA]</scope>
    <source>
        <strain evidence="1">C6</strain>
    </source>
</reference>
<proteinExistence type="predicted"/>